<dbReference type="InterPro" id="IPR013763">
    <property type="entry name" value="Cyclin-like_dom"/>
</dbReference>
<dbReference type="KEGG" id="vg:35382400"/>
<organism evidence="8">
    <name type="scientific">Orpheovirus IHUMI-LCC2</name>
    <dbReference type="NCBI Taxonomy" id="2023057"/>
    <lineage>
        <taxon>Viruses</taxon>
        <taxon>Varidnaviria</taxon>
        <taxon>Bamfordvirae</taxon>
        <taxon>Nucleocytoviricota</taxon>
        <taxon>Megaviricetes</taxon>
        <taxon>Pimascovirales</taxon>
        <taxon>Ocovirineae</taxon>
        <taxon>Orpheoviridae</taxon>
        <taxon>Alphaorpheovirus</taxon>
        <taxon>Alphaorpheovirus massiliense</taxon>
    </lineage>
</organism>
<dbReference type="InterPro" id="IPR050117">
    <property type="entry name" value="MAPK"/>
</dbReference>
<keyword evidence="3" id="KW-0547">Nucleotide-binding</keyword>
<dbReference type="Pfam" id="PF00134">
    <property type="entry name" value="Cyclin_N"/>
    <property type="match status" value="1"/>
</dbReference>
<dbReference type="PANTHER" id="PTHR24055">
    <property type="entry name" value="MITOGEN-ACTIVATED PROTEIN KINASE"/>
    <property type="match status" value="1"/>
</dbReference>
<protein>
    <submittedName>
        <fullName evidence="8">Cyclin-dependent kinase</fullName>
    </submittedName>
</protein>
<evidence type="ECO:0000256" key="2">
    <source>
        <dbReference type="ARBA" id="ARBA00022679"/>
    </source>
</evidence>
<dbReference type="OrthoDB" id="8503at10239"/>
<dbReference type="PROSITE" id="PS50011">
    <property type="entry name" value="PROTEIN_KINASE_DOM"/>
    <property type="match status" value="1"/>
</dbReference>
<evidence type="ECO:0000313" key="8">
    <source>
        <dbReference type="EMBL" id="SNW62499.1"/>
    </source>
</evidence>
<dbReference type="PROSITE" id="PS00108">
    <property type="entry name" value="PROTEIN_KINASE_ST"/>
    <property type="match status" value="1"/>
</dbReference>
<accession>A0A2I2L4W4</accession>
<dbReference type="EMBL" id="LT906555">
    <property type="protein sequence ID" value="SNW62499.1"/>
    <property type="molecule type" value="Genomic_DNA"/>
</dbReference>
<dbReference type="SUPFAM" id="SSF47954">
    <property type="entry name" value="Cyclin-like"/>
    <property type="match status" value="1"/>
</dbReference>
<dbReference type="InterPro" id="IPR036915">
    <property type="entry name" value="Cyclin-like_sf"/>
</dbReference>
<proteinExistence type="predicted"/>
<evidence type="ECO:0000256" key="3">
    <source>
        <dbReference type="ARBA" id="ARBA00022741"/>
    </source>
</evidence>
<keyword evidence="6" id="KW-0195">Cyclin</keyword>
<dbReference type="InterPro" id="IPR011009">
    <property type="entry name" value="Kinase-like_dom_sf"/>
</dbReference>
<evidence type="ECO:0000256" key="1">
    <source>
        <dbReference type="ARBA" id="ARBA00022527"/>
    </source>
</evidence>
<dbReference type="PROSITE" id="PS00292">
    <property type="entry name" value="CYCLINS"/>
    <property type="match status" value="1"/>
</dbReference>
<dbReference type="InterPro" id="IPR006671">
    <property type="entry name" value="Cyclin_N"/>
</dbReference>
<dbReference type="RefSeq" id="YP_009448801.1">
    <property type="nucleotide sequence ID" value="NC_036594.1"/>
</dbReference>
<dbReference type="SMART" id="SM00385">
    <property type="entry name" value="CYCLIN"/>
    <property type="match status" value="1"/>
</dbReference>
<dbReference type="Gene3D" id="3.30.200.20">
    <property type="entry name" value="Phosphorylase Kinase, domain 1"/>
    <property type="match status" value="1"/>
</dbReference>
<name>A0A2I2L4W4_9VIRU</name>
<gene>
    <name evidence="8" type="ORF">ORPV_595</name>
</gene>
<dbReference type="Pfam" id="PF00069">
    <property type="entry name" value="Pkinase"/>
    <property type="match status" value="1"/>
</dbReference>
<dbReference type="FunFam" id="1.10.510.10:FF:000624">
    <property type="entry name" value="Mitogen-activated protein kinase"/>
    <property type="match status" value="1"/>
</dbReference>
<evidence type="ECO:0000256" key="5">
    <source>
        <dbReference type="ARBA" id="ARBA00022840"/>
    </source>
</evidence>
<dbReference type="SUPFAM" id="SSF56112">
    <property type="entry name" value="Protein kinase-like (PK-like)"/>
    <property type="match status" value="1"/>
</dbReference>
<keyword evidence="9" id="KW-1185">Reference proteome</keyword>
<dbReference type="Proteomes" id="UP000236316">
    <property type="component" value="Segment"/>
</dbReference>
<dbReference type="Gene3D" id="1.10.510.10">
    <property type="entry name" value="Transferase(Phosphotransferase) domain 1"/>
    <property type="match status" value="1"/>
</dbReference>
<evidence type="ECO:0000256" key="4">
    <source>
        <dbReference type="ARBA" id="ARBA00022777"/>
    </source>
</evidence>
<evidence type="ECO:0000256" key="6">
    <source>
        <dbReference type="ARBA" id="ARBA00023127"/>
    </source>
</evidence>
<dbReference type="InterPro" id="IPR048258">
    <property type="entry name" value="Cyclins_cyclin-box"/>
</dbReference>
<dbReference type="GO" id="GO:0004674">
    <property type="term" value="F:protein serine/threonine kinase activity"/>
    <property type="evidence" value="ECO:0007669"/>
    <property type="project" value="UniProtKB-KW"/>
</dbReference>
<keyword evidence="5" id="KW-0067">ATP-binding</keyword>
<feature type="domain" description="Protein kinase" evidence="7">
    <location>
        <begin position="4"/>
        <end position="287"/>
    </location>
</feature>
<keyword evidence="1" id="KW-0723">Serine/threonine-protein kinase</keyword>
<dbReference type="GO" id="GO:0005524">
    <property type="term" value="F:ATP binding"/>
    <property type="evidence" value="ECO:0007669"/>
    <property type="project" value="UniProtKB-KW"/>
</dbReference>
<evidence type="ECO:0000259" key="7">
    <source>
        <dbReference type="PROSITE" id="PS50011"/>
    </source>
</evidence>
<evidence type="ECO:0000313" key="9">
    <source>
        <dbReference type="Proteomes" id="UP000236316"/>
    </source>
</evidence>
<sequence>MDKYTKLSTIASGVYGRVCKYKNNITNEICCIKKIYLDDIHSFLREISNTRRCSHPNIIKIKEIIIETYPDGKLEGLYIVMPYIEMTLAQVIRKNKLTDTQIIEYCLQLLSAVNHIHNNNIYHRDLKPDNILIQGNKLYVCDFGVSRNVLDSKKMTNIVQAAYYRSPEILLHCKKYDEKIDMWSVGCIIAEMINGMVLFSDSSEIGLLYKIFNCMGTPSDDFLKKHDTKGNFPRYSARHISNFIFTTNKLLLDLCKGLLCVDPDNRLSSYQAIQIIDSNYPITYPLYSYETSKCKIIQGSDITLRIRKILYDWLFEVKMVKALSIITLLNAYNIFDKYSSICKINKNECQLYGMVALYLSSLIHDVYYIDDNDCIEVTDNTYNMKQFYVAVNNILTTLNYEIDITSLSMYSISREKLDNITLLVYYVTISPEFYTFFYSEISEVLEIFYSTYMLWKEEKLNKTIFTRMFNKYLINIKCLPNDIKTSPIFLFAQEGEVDIYNYVTFISNML</sequence>
<keyword evidence="2" id="KW-0808">Transferase</keyword>
<dbReference type="Gene3D" id="1.10.472.10">
    <property type="entry name" value="Cyclin-like"/>
    <property type="match status" value="1"/>
</dbReference>
<dbReference type="GeneID" id="35382400"/>
<dbReference type="SMART" id="SM00220">
    <property type="entry name" value="S_TKc"/>
    <property type="match status" value="1"/>
</dbReference>
<reference evidence="8" key="1">
    <citation type="submission" date="2017-08" db="EMBL/GenBank/DDBJ databases">
        <authorList>
            <consortium name="Urmite Genomes"/>
        </authorList>
    </citation>
    <scope>NUCLEOTIDE SEQUENCE [LARGE SCALE GENOMIC DNA]</scope>
    <source>
        <strain evidence="8">IHUMI-LCC2</strain>
    </source>
</reference>
<dbReference type="InterPro" id="IPR000719">
    <property type="entry name" value="Prot_kinase_dom"/>
</dbReference>
<keyword evidence="4 8" id="KW-0418">Kinase</keyword>
<dbReference type="InterPro" id="IPR008271">
    <property type="entry name" value="Ser/Thr_kinase_AS"/>
</dbReference>